<name>A0A1B9P299_ALILO</name>
<reference evidence="1 2" key="1">
    <citation type="submission" date="2016-06" db="EMBL/GenBank/DDBJ databases">
        <authorList>
            <person name="Kjaerup R.B."/>
            <person name="Dalgaard T.S."/>
            <person name="Juul-Madsen H.R."/>
        </authorList>
    </citation>
    <scope>NUCLEOTIDE SEQUENCE [LARGE SCALE GENOMIC DNA]</scope>
    <source>
        <strain evidence="1 2">1S159</strain>
    </source>
</reference>
<dbReference type="AlphaFoldDB" id="A0A1B9P299"/>
<organism evidence="1 2">
    <name type="scientific">Aliivibrio logei</name>
    <name type="common">Vibrio logei</name>
    <dbReference type="NCBI Taxonomy" id="688"/>
    <lineage>
        <taxon>Bacteria</taxon>
        <taxon>Pseudomonadati</taxon>
        <taxon>Pseudomonadota</taxon>
        <taxon>Gammaproteobacteria</taxon>
        <taxon>Vibrionales</taxon>
        <taxon>Vibrionaceae</taxon>
        <taxon>Aliivibrio</taxon>
    </lineage>
</organism>
<accession>A0A1B9P299</accession>
<proteinExistence type="predicted"/>
<sequence length="115" mass="13048">MASSPETVEITYRCGQSKIMKEDTNDGREKHSIELIFAITVNTSNEDFDLEALDASSRIEREFQNSYFGLGESVELPDYIVNEPQIIDDEHGYLIRAVTVRQSVSIGEVDDSWLE</sequence>
<evidence type="ECO:0000313" key="1">
    <source>
        <dbReference type="EMBL" id="OCH22482.1"/>
    </source>
</evidence>
<dbReference type="EMBL" id="MAJU01000008">
    <property type="protein sequence ID" value="OCH22482.1"/>
    <property type="molecule type" value="Genomic_DNA"/>
</dbReference>
<comment type="caution">
    <text evidence="1">The sequence shown here is derived from an EMBL/GenBank/DDBJ whole genome shotgun (WGS) entry which is preliminary data.</text>
</comment>
<dbReference type="STRING" id="688.A6E04_06920"/>
<protein>
    <submittedName>
        <fullName evidence="1">Uncharacterized protein</fullName>
    </submittedName>
</protein>
<evidence type="ECO:0000313" key="2">
    <source>
        <dbReference type="Proteomes" id="UP000093523"/>
    </source>
</evidence>
<gene>
    <name evidence="1" type="ORF">A6E04_06920</name>
</gene>
<dbReference type="Proteomes" id="UP000093523">
    <property type="component" value="Unassembled WGS sequence"/>
</dbReference>